<evidence type="ECO:0000256" key="4">
    <source>
        <dbReference type="ARBA" id="ARBA00022598"/>
    </source>
</evidence>
<dbReference type="GO" id="GO:0005737">
    <property type="term" value="C:cytoplasm"/>
    <property type="evidence" value="ECO:0007669"/>
    <property type="project" value="TreeGrafter"/>
</dbReference>
<dbReference type="Gene3D" id="2.30.38.10">
    <property type="entry name" value="Luciferase, Domain 3"/>
    <property type="match status" value="2"/>
</dbReference>
<dbReference type="GO" id="GO:0043041">
    <property type="term" value="P:amino acid activation for nonribosomal peptide biosynthetic process"/>
    <property type="evidence" value="ECO:0007669"/>
    <property type="project" value="TreeGrafter"/>
</dbReference>
<dbReference type="InterPro" id="IPR000873">
    <property type="entry name" value="AMP-dep_synth/lig_dom"/>
</dbReference>
<dbReference type="InterPro" id="IPR023213">
    <property type="entry name" value="CAT-like_dom_sf"/>
</dbReference>
<evidence type="ECO:0000256" key="2">
    <source>
        <dbReference type="ARBA" id="ARBA00022450"/>
    </source>
</evidence>
<dbReference type="FunFam" id="3.40.50.12780:FF:000014">
    <property type="entry name" value="Nonribosomal peptide synthetase 1"/>
    <property type="match status" value="1"/>
</dbReference>
<dbReference type="NCBIfam" id="TIGR01733">
    <property type="entry name" value="AA-adenyl-dom"/>
    <property type="match status" value="2"/>
</dbReference>
<dbReference type="InterPro" id="IPR020806">
    <property type="entry name" value="PKS_PP-bd"/>
</dbReference>
<dbReference type="CDD" id="cd19534">
    <property type="entry name" value="E_NRPS"/>
    <property type="match status" value="1"/>
</dbReference>
<evidence type="ECO:0000313" key="9">
    <source>
        <dbReference type="Proteomes" id="UP000325672"/>
    </source>
</evidence>
<dbReference type="PANTHER" id="PTHR45527:SF3">
    <property type="entry name" value="SIDEROPHORE SYNTHETASE (EUROFUNG)"/>
    <property type="match status" value="1"/>
</dbReference>
<dbReference type="InterPro" id="IPR006162">
    <property type="entry name" value="Ppantetheine_attach_site"/>
</dbReference>
<feature type="domain" description="Carrier" evidence="7">
    <location>
        <begin position="978"/>
        <end position="1054"/>
    </location>
</feature>
<dbReference type="InterPro" id="IPR010071">
    <property type="entry name" value="AA_adenyl_dom"/>
</dbReference>
<dbReference type="Pfam" id="PF00501">
    <property type="entry name" value="AMP-binding"/>
    <property type="match status" value="2"/>
</dbReference>
<dbReference type="PROSITE" id="PS00455">
    <property type="entry name" value="AMP_BINDING"/>
    <property type="match status" value="2"/>
</dbReference>
<keyword evidence="4" id="KW-0436">Ligase</keyword>
<dbReference type="GO" id="GO:1904091">
    <property type="term" value="F:non-ribosomal peptide synthetase activity"/>
    <property type="evidence" value="ECO:0007669"/>
    <property type="project" value="UniProtKB-ARBA"/>
</dbReference>
<comment type="similarity">
    <text evidence="6">Belongs to the NRP synthetase family.</text>
</comment>
<dbReference type="PROSITE" id="PS00012">
    <property type="entry name" value="PHOSPHOPANTETHEINE"/>
    <property type="match status" value="1"/>
</dbReference>
<keyword evidence="2" id="KW-0596">Phosphopantetheine</keyword>
<dbReference type="InterPro" id="IPR020845">
    <property type="entry name" value="AMP-binding_CS"/>
</dbReference>
<dbReference type="Proteomes" id="UP000325672">
    <property type="component" value="Unassembled WGS sequence"/>
</dbReference>
<evidence type="ECO:0000256" key="3">
    <source>
        <dbReference type="ARBA" id="ARBA00022553"/>
    </source>
</evidence>
<dbReference type="InterPro" id="IPR001242">
    <property type="entry name" value="Condensation_dom"/>
</dbReference>
<dbReference type="SMART" id="SM00823">
    <property type="entry name" value="PKS_PP"/>
    <property type="match status" value="2"/>
</dbReference>
<dbReference type="InterPro" id="IPR036736">
    <property type="entry name" value="ACP-like_sf"/>
</dbReference>
<protein>
    <recommendedName>
        <fullName evidence="7">Carrier domain-containing protein</fullName>
    </recommendedName>
</protein>
<proteinExistence type="inferred from homology"/>
<dbReference type="Pfam" id="PF00668">
    <property type="entry name" value="Condensation"/>
    <property type="match status" value="3"/>
</dbReference>
<dbReference type="OrthoDB" id="416786at2759"/>
<dbReference type="PROSITE" id="PS50075">
    <property type="entry name" value="CARRIER"/>
    <property type="match status" value="2"/>
</dbReference>
<evidence type="ECO:0000313" key="8">
    <source>
        <dbReference type="EMBL" id="KAE8135577.1"/>
    </source>
</evidence>
<evidence type="ECO:0000256" key="5">
    <source>
        <dbReference type="ARBA" id="ARBA00022737"/>
    </source>
</evidence>
<dbReference type="Gene3D" id="1.10.1200.10">
    <property type="entry name" value="ACP-like"/>
    <property type="match status" value="2"/>
</dbReference>
<dbReference type="Gene3D" id="3.30.559.10">
    <property type="entry name" value="Chloramphenicol acetyltransferase-like domain"/>
    <property type="match status" value="4"/>
</dbReference>
<dbReference type="GO" id="GO:0016874">
    <property type="term" value="F:ligase activity"/>
    <property type="evidence" value="ECO:0007669"/>
    <property type="project" value="UniProtKB-KW"/>
</dbReference>
<dbReference type="InterPro" id="IPR009081">
    <property type="entry name" value="PP-bd_ACP"/>
</dbReference>
<dbReference type="FunFam" id="3.30.559.30:FF:000003">
    <property type="entry name" value="Nonribosomal peptide synthase SidD"/>
    <property type="match status" value="1"/>
</dbReference>
<dbReference type="InterPro" id="IPR045851">
    <property type="entry name" value="AMP-bd_C_sf"/>
</dbReference>
<dbReference type="FunFam" id="3.30.559.30:FF:000002">
    <property type="entry name" value="Nonribosomal peptide synthase Pes1"/>
    <property type="match status" value="1"/>
</dbReference>
<dbReference type="CDD" id="cd19545">
    <property type="entry name" value="FUM14_C_NRPS-like"/>
    <property type="match status" value="1"/>
</dbReference>
<evidence type="ECO:0000256" key="1">
    <source>
        <dbReference type="ARBA" id="ARBA00005179"/>
    </source>
</evidence>
<dbReference type="SUPFAM" id="SSF47336">
    <property type="entry name" value="ACP-like"/>
    <property type="match status" value="2"/>
</dbReference>
<dbReference type="EMBL" id="ML743592">
    <property type="protein sequence ID" value="KAE8135577.1"/>
    <property type="molecule type" value="Genomic_DNA"/>
</dbReference>
<evidence type="ECO:0000259" key="7">
    <source>
        <dbReference type="PROSITE" id="PS50075"/>
    </source>
</evidence>
<dbReference type="FunFam" id="3.30.300.30:FF:000015">
    <property type="entry name" value="Nonribosomal peptide synthase SidD"/>
    <property type="match status" value="2"/>
</dbReference>
<name>A0A5N6SNU0_ASPPS</name>
<sequence length="3058" mass="340184">MSWKNERPMARSLCRTKWEVRFSPEEAARKCGIETHEIEDIKSCTQEQLVYAALLSQGDKGPVAEWTLDISEATSINLLKKAWRDMVQSNTFLRTRIIADDSPGIFVRVVLKEEPLLWTEEDGMDDPWVLGSSLARVRLIKVPKTNQRRLVVKVHHAICDPCSLYAVFESVDHVYQRKGEYSLEGGKASMTCTTERSFYDATTFPELPPSVQYPAASHSLQQSVSLGTLPCRLDELTAHIWLAWAITQSQYQSSDHVLFGTASRHDEGRPGFPAYVNPTLLVLDSKASMSDILRELGVMFSRSAQASTPVCPQSAAEKGMSGAVQTVVSVRRITQHRPLTFANLVKFDKQNPFQNYALTLDCRLERDSLLTVEAHYDHNVIPQWVTQRVLNHFMHVLPQTLHRNRDTKLASFKRLSPYDEAQLAYWNSQHVPVVDEPAHHIIQTICIKQPNAEAICSWDGKFTYNEVDVLSDSLAARLVDLGLGGAESVIPVCMDKSRWVPIAILAVVKSGAAFTLFDPSYPLQRLQIMAEDVKATAILCSKMTLELASQIVPQALRIDDEKGWGTIRARPGSHLSRPSRRDDALYIAFTSGSTGKPKATVIEHGSYCTGAREHIKAFRLTKKARVLQFALYAFDVSIMEILSTLMAGGCICILNDVQRTTPQAFEETLSNFRVTHALLTPSFARSLRHAKLPSLDVLILGGEPMSLADAEHWASRNITLMNAYGPAECSINTTVQPNAIACPSNIGFGTGAACWVVDPRNHNQLVPIGGVGELLVQGPIVGRGYLNNPALTKAFFVKFVPSISARLPGAETIDRGYKTGDLVRQEMDGSIVYIGRKDQQVKIRGQRIELAEVEFQVQKSLESDADVVIEAVHIEGKSQLLLVAFLSLKVHGVQASGDLAPFAIPDEHWFGYVETLEGALKQKLPRSMIPDLFFPLAYSPTTPTGKIDRRLLRELCSSLPQAQLELYRNRNKAAFKKQPSTQVEQTLQLLFSQILEIEKHSISVTDNFFQLGGDSISAIRLVGAARDAGLEFTVGQLLSTPTISEVALYARAMLFPKEKPSSPLPFGLMETSAKLSEIMPLVRNQCNLSNLDNIEDVYPCTALQEGMFALSIKSPGTYIGGILLRLPGSINTQRLLSAWQETVEANPILRTQIVQTPKGLLQVVMRRVSFECTQHAALEAFEKLHDFQGRGASINPMCQVALVKHNGDQHFALKIHHALCDGWSLKLILGQLDVAYRKKASLTISHFNTFIRYLNSIDGWEEYWGSELRDLQAPIYPALPSPAYIPRPTSLREHAIHNIRMTDSGMRLPLLIKLAWSVLVSNYTDSDDVVIGLTLNGRNAPVPGIEQLTGPTITTVPLRTRIHEDETVRTALKSLQNKLTTMIPYEQAGLQNIGKLNDDGKRACSFQMQLGIQPPSDLDTKDYCFDVLEHFIGPSMDYSDFSTYGIVIVCELSRSGTALRVKLRHDPDLVSPDEANCMVHLFEHLLRQLCEYPDTRLSQLELAGPQDIKQFAEWNATAPAPVESCLHELILNHCRNQPGAYAICGWDGHLTYKKLGLLTIQLANYLRTRFDIRPGVNVPICPNRSKWAIVSMLSVLYAGGACVLLDPSHPRARMECIISDTAADVVLCNVETEGKVNGLTRDLVIVGPGLLDSLPTPASLSQTLSNVTPMDPAFVIFTSGSTGKPKGIIMSHKSLSTSISYHSPQLGVDQQSRTLHFCSYAFDASIYEVFTTLVCGGCLCVPSASDCTDNLAGFMRHFDVNLAIMAPSVVRLLHPDNVPSLRYLVLGGEALTWEIVNLWADRVRLVNGYGPAEATIMAAGVVQASNWITGLIGPAVGANAWITKPFNPDRLVARGMIGELLIEGPVLADGYINAPVESADPFIQAPVWLRSIRPNGVGATRLYRTGDLVQQQRDGSIRFIGRRDNQVKLRGQRIELQEVEHCVTSHSPDAVVVAEVVSFLTNTRRRDELVLFMKGSNAGIEANTITSPSEKTSTLFSSPSKVDHTAMAALKAHMARNLPRYMVPWIILPLDEVPQTASGKTDRARLRVAAGKLDREMLDKYMNTATIVKRQPSTDQEVLVRGIFAQVLSLSESEIGIDDSFFTIGGDSISAMRFLTLCRQAKLHLNMSAFLTYNTVALFCINASTSTEISRFDTAEEVDRLFPLSPIQAMILGPDGSSNRQFNQSFFLKVQYPIDHDEMRNVLYQIVQHHSMLRARWVQPPGKEPQQVISSSALDNSFCVQHHHLHRREQVDGIARQSHSRLDIRHGPILSLDIISVEDDADYALFIAHHLSVDLVSWRVILSDIEDLLRGKTLGRIRPFSFQTWVHLQYDQAKGYGPTSVLPFEVHPASYEYWGLTRDQNVFGSAIESVFTLDADTTNVLLGEANTPLNSQPQEIFHAALLHAWQKTFSDRFMPTVFLERHGRDPWDPEIDISQTVGWFTTMCPCTVSASIGSNLSLMDLICRVKDNSRRIPGKGLPYFSSRFYNPQCKTAFKDHDPAEIIFNYAGRYQQLECPDAVFTQPDWTLDEKMDVAEDTPRFALFDVSINIRSGRLHCSIWFSKHSQRQNQITQWITEYQSSLQTAATELVASRRQLTMCDIPLVTIDDYKRLGIFEATLLSQLGLESVSTIESIYPCPSSHSGLIKGLAGNGDRHHVRAVFKLYGSKAVDPVHVLECWHKLIQRHAILRTVIVDNPLTPGELLHVVFKEPTIDAAALSFQSRNVVAELCDVHPSFDWVTSPAHQMVVGQGFDGEVFCKLETGKALIDGTSLSILVDELCLAVNHLLPSRPAPLYKDFVSYVQGQPLDKIMSYWERTLDGVTSSFIPRSLPEAPTAPDALPVLHSKRINLDGFDEVDGFWRENSLTLTNIFQVAWGLVLSFYSRSPKVCFGTLVSGRDVPVTNIGDMVGPCFNVLPCRLDLSPGRNIMETLQQNQQDMQHRIDHQHCSVSEITGGVRETTSIPLFNTCLSVQASFSSHIAEPNGDLCDKVQASIVDIHDPTEYDLCLAALVYPSHIEVELRYWSFTFSEQDATRLLSNLRKVITHIVTHSARPIASIDWDT</sequence>
<accession>A0A5N6SNU0</accession>
<dbReference type="CDD" id="cd19542">
    <property type="entry name" value="CT_NRPS-like"/>
    <property type="match status" value="1"/>
</dbReference>
<dbReference type="Pfam" id="PF00550">
    <property type="entry name" value="PP-binding"/>
    <property type="match status" value="2"/>
</dbReference>
<keyword evidence="5" id="KW-0677">Repeat</keyword>
<dbReference type="FunFam" id="1.10.1200.10:FF:000005">
    <property type="entry name" value="Nonribosomal peptide synthetase 1"/>
    <property type="match status" value="1"/>
</dbReference>
<feature type="domain" description="Carrier" evidence="7">
    <location>
        <begin position="2071"/>
        <end position="2147"/>
    </location>
</feature>
<dbReference type="GeneID" id="43644562"/>
<dbReference type="SUPFAM" id="SSF56801">
    <property type="entry name" value="Acetyl-CoA synthetase-like"/>
    <property type="match status" value="2"/>
</dbReference>
<comment type="pathway">
    <text evidence="1">Secondary metabolite biosynthesis.</text>
</comment>
<dbReference type="GO" id="GO:0044550">
    <property type="term" value="P:secondary metabolite biosynthetic process"/>
    <property type="evidence" value="ECO:0007669"/>
    <property type="project" value="TreeGrafter"/>
</dbReference>
<gene>
    <name evidence="8" type="ORF">BDV38DRAFT_284836</name>
</gene>
<keyword evidence="3" id="KW-0597">Phosphoprotein</keyword>
<dbReference type="PANTHER" id="PTHR45527">
    <property type="entry name" value="NONRIBOSOMAL PEPTIDE SYNTHETASE"/>
    <property type="match status" value="1"/>
</dbReference>
<keyword evidence="9" id="KW-1185">Reference proteome</keyword>
<dbReference type="Gene3D" id="3.40.50.980">
    <property type="match status" value="4"/>
</dbReference>
<evidence type="ECO:0000256" key="6">
    <source>
        <dbReference type="ARBA" id="ARBA00029454"/>
    </source>
</evidence>
<dbReference type="RefSeq" id="XP_031911640.1">
    <property type="nucleotide sequence ID" value="XM_032060352.1"/>
</dbReference>
<dbReference type="Gene3D" id="3.30.300.30">
    <property type="match status" value="2"/>
</dbReference>
<dbReference type="SUPFAM" id="SSF52777">
    <property type="entry name" value="CoA-dependent acyltransferases"/>
    <property type="match status" value="8"/>
</dbReference>
<dbReference type="Gene3D" id="3.30.559.30">
    <property type="entry name" value="Nonribosomal peptide synthetase, condensation domain"/>
    <property type="match status" value="4"/>
</dbReference>
<dbReference type="GO" id="GO:0031177">
    <property type="term" value="F:phosphopantetheine binding"/>
    <property type="evidence" value="ECO:0007669"/>
    <property type="project" value="InterPro"/>
</dbReference>
<reference evidence="8 9" key="1">
    <citation type="submission" date="2019-04" db="EMBL/GenBank/DDBJ databases">
        <title>Friends and foes A comparative genomics study of 23 Aspergillus species from section Flavi.</title>
        <authorList>
            <consortium name="DOE Joint Genome Institute"/>
            <person name="Kjaerbolling I."/>
            <person name="Vesth T."/>
            <person name="Frisvad J.C."/>
            <person name="Nybo J.L."/>
            <person name="Theobald S."/>
            <person name="Kildgaard S."/>
            <person name="Isbrandt T."/>
            <person name="Kuo A."/>
            <person name="Sato A."/>
            <person name="Lyhne E.K."/>
            <person name="Kogle M.E."/>
            <person name="Wiebenga A."/>
            <person name="Kun R.S."/>
            <person name="Lubbers R.J."/>
            <person name="Makela M.R."/>
            <person name="Barry K."/>
            <person name="Chovatia M."/>
            <person name="Clum A."/>
            <person name="Daum C."/>
            <person name="Haridas S."/>
            <person name="He G."/>
            <person name="LaButti K."/>
            <person name="Lipzen A."/>
            <person name="Mondo S."/>
            <person name="Riley R."/>
            <person name="Salamov A."/>
            <person name="Simmons B.A."/>
            <person name="Magnuson J.K."/>
            <person name="Henrissat B."/>
            <person name="Mortensen U.H."/>
            <person name="Larsen T.O."/>
            <person name="Devries R.P."/>
            <person name="Grigoriev I.V."/>
            <person name="Machida M."/>
            <person name="Baker S.E."/>
            <person name="Andersen M.R."/>
        </authorList>
    </citation>
    <scope>NUCLEOTIDE SEQUENCE [LARGE SCALE GENOMIC DNA]</scope>
    <source>
        <strain evidence="8 9">CBS 117625</strain>
    </source>
</reference>
<dbReference type="CDD" id="cd05918">
    <property type="entry name" value="A_NRPS_SidN3_like"/>
    <property type="match status" value="2"/>
</dbReference>
<organism evidence="8 9">
    <name type="scientific">Aspergillus pseudotamarii</name>
    <dbReference type="NCBI Taxonomy" id="132259"/>
    <lineage>
        <taxon>Eukaryota</taxon>
        <taxon>Fungi</taxon>
        <taxon>Dikarya</taxon>
        <taxon>Ascomycota</taxon>
        <taxon>Pezizomycotina</taxon>
        <taxon>Eurotiomycetes</taxon>
        <taxon>Eurotiomycetidae</taxon>
        <taxon>Eurotiales</taxon>
        <taxon>Aspergillaceae</taxon>
        <taxon>Aspergillus</taxon>
        <taxon>Aspergillus subgen. Circumdati</taxon>
    </lineage>
</organism>